<reference evidence="1 2" key="1">
    <citation type="submission" date="2019-01" db="EMBL/GenBank/DDBJ databases">
        <title>Genome Assembly of Collichthys lucidus.</title>
        <authorList>
            <person name="Cai M."/>
            <person name="Xiao S."/>
        </authorList>
    </citation>
    <scope>NUCLEOTIDE SEQUENCE [LARGE SCALE GENOMIC DNA]</scope>
    <source>
        <strain evidence="1">JT15FE1705JMU</strain>
        <tissue evidence="1">Muscle</tissue>
    </source>
</reference>
<dbReference type="GO" id="GO:2000051">
    <property type="term" value="P:negative regulation of non-canonical Wnt signaling pathway"/>
    <property type="evidence" value="ECO:0007669"/>
    <property type="project" value="TreeGrafter"/>
</dbReference>
<dbReference type="InterPro" id="IPR031248">
    <property type="entry name" value="RNF213"/>
</dbReference>
<dbReference type="STRING" id="240159.A0A4U5VLM1"/>
<sequence>MNSLGSAHTRVTFPDNSRPPAIQMSELISETFVHILRGEPKEKFPGIWGSASPLLLGLSVFTVTMNCKINLGVKGWAELCHRVSSEAAMDPKNLDEVLRSFPHAPHVVLGLMNHCAQQPVSELVLLVPLLFRLRQSGADAAKVGPTVEEENWSGLEKVSFSRFRESIQFLSDKRTRTLDLIQARLSMATENPLLLIGWLSLVAFEDLPEFSERTEIPAEHLIQSLMYRLRKHGEPRDYSRAQENVKKTLTHILQKVDKEQDRLVECGNIRPAFLSSISVMKSTCAIVRLVPWYQTAVLSYRLVLRLAEILNAELKNESSPEEEKTLKDQLRGLREQIGVWRESLLEKPLVTLKQLTYPKEIEMWDVLLRVECSLEEVSSTWSVSLKKDLNKRISKTSEEDKVLLCCLHVTSAAIRKSHEVVQSCFDEQCQAAVKKICQSGQEGDLMRSLRSKVKDLPEAVTSAVVVESAARFRDDPVVQLLDPQSAINQLLSQGDWKSIRVDDAAAQVVHGCLAALHSLLESLLQGHVPLGHLQSCLRYREQFRRLHLQYKRNNKSEAVPVEADVVLAQREKDLNSFELRREKMDTLIKMIGKVTESVTVPEMSTLEEQHSADLKTVGLNELVQVETIVADGKSGRMGPAQVLWYKASMNVLKMSNQMHKLHHSSLVLSSWVERAAVLASTRHPCPAPVPVSLNQICENIWNPLLAEFLRLGVSIENASITFKQLDQVLVEIGDQGDGKLIEKELSLMSEALRESGTRSEENWVDLRLSHIQDYRQLHEAAAAAGAMLKIAEKMKLSGNFTEIDTLSQLEEDTFKQRALGSLTVDLFHASQQLSRVTKQHTACLEEFLVSQTLVTWVKENLKGEEPKSSLVFTKHVFSLLCPQQI</sequence>
<dbReference type="Proteomes" id="UP000298787">
    <property type="component" value="Chromosome 21"/>
</dbReference>
<keyword evidence="2" id="KW-1185">Reference proteome</keyword>
<dbReference type="AlphaFoldDB" id="A0A4U5VLM1"/>
<proteinExistence type="predicted"/>
<dbReference type="GO" id="GO:0004842">
    <property type="term" value="F:ubiquitin-protein transferase activity"/>
    <property type="evidence" value="ECO:0007669"/>
    <property type="project" value="InterPro"/>
</dbReference>
<organism evidence="1 2">
    <name type="scientific">Collichthys lucidus</name>
    <name type="common">Big head croaker</name>
    <name type="synonym">Sciaena lucida</name>
    <dbReference type="NCBI Taxonomy" id="240159"/>
    <lineage>
        <taxon>Eukaryota</taxon>
        <taxon>Metazoa</taxon>
        <taxon>Chordata</taxon>
        <taxon>Craniata</taxon>
        <taxon>Vertebrata</taxon>
        <taxon>Euteleostomi</taxon>
        <taxon>Actinopterygii</taxon>
        <taxon>Neopterygii</taxon>
        <taxon>Teleostei</taxon>
        <taxon>Neoteleostei</taxon>
        <taxon>Acanthomorphata</taxon>
        <taxon>Eupercaria</taxon>
        <taxon>Sciaenidae</taxon>
        <taxon>Collichthys</taxon>
    </lineage>
</organism>
<dbReference type="GO" id="GO:0016887">
    <property type="term" value="F:ATP hydrolysis activity"/>
    <property type="evidence" value="ECO:0007669"/>
    <property type="project" value="InterPro"/>
</dbReference>
<evidence type="ECO:0000313" key="2">
    <source>
        <dbReference type="Proteomes" id="UP000298787"/>
    </source>
</evidence>
<accession>A0A4U5VLM1</accession>
<dbReference type="PANTHER" id="PTHR22605:SF21">
    <property type="entry name" value="E3 UBIQUITIN-PROTEIN LIGASE RNF213-BETA"/>
    <property type="match status" value="1"/>
</dbReference>
<dbReference type="GO" id="GO:0005829">
    <property type="term" value="C:cytosol"/>
    <property type="evidence" value="ECO:0007669"/>
    <property type="project" value="TreeGrafter"/>
</dbReference>
<gene>
    <name evidence="1" type="ORF">D9C73_023502</name>
</gene>
<dbReference type="PANTHER" id="PTHR22605">
    <property type="entry name" value="RZ-TYPE DOMAIN-CONTAINING PROTEIN"/>
    <property type="match status" value="1"/>
</dbReference>
<evidence type="ECO:0000313" key="1">
    <source>
        <dbReference type="EMBL" id="TKS89377.1"/>
    </source>
</evidence>
<protein>
    <submittedName>
        <fullName evidence="1">E3 ubiquitin-protein ligase rnf213-beta</fullName>
    </submittedName>
</protein>
<dbReference type="GO" id="GO:0002040">
    <property type="term" value="P:sprouting angiogenesis"/>
    <property type="evidence" value="ECO:0007669"/>
    <property type="project" value="TreeGrafter"/>
</dbReference>
<dbReference type="EMBL" id="CM014098">
    <property type="protein sequence ID" value="TKS89377.1"/>
    <property type="molecule type" value="Genomic_DNA"/>
</dbReference>
<dbReference type="GO" id="GO:0006511">
    <property type="term" value="P:ubiquitin-dependent protein catabolic process"/>
    <property type="evidence" value="ECO:0007669"/>
    <property type="project" value="TreeGrafter"/>
</dbReference>
<name>A0A4U5VLM1_COLLU</name>
<dbReference type="GO" id="GO:0016020">
    <property type="term" value="C:membrane"/>
    <property type="evidence" value="ECO:0007669"/>
    <property type="project" value="TreeGrafter"/>
</dbReference>
<dbReference type="GO" id="GO:0005730">
    <property type="term" value="C:nucleolus"/>
    <property type="evidence" value="ECO:0007669"/>
    <property type="project" value="TreeGrafter"/>
</dbReference>